<dbReference type="InterPro" id="IPR001005">
    <property type="entry name" value="SANT/Myb"/>
</dbReference>
<evidence type="ECO:0000256" key="2">
    <source>
        <dbReference type="SAM" id="MobiDB-lite"/>
    </source>
</evidence>
<organism evidence="5">
    <name type="scientific">Oryza sativa subsp. japonica</name>
    <name type="common">Rice</name>
    <dbReference type="NCBI Taxonomy" id="39947"/>
    <lineage>
        <taxon>Eukaryota</taxon>
        <taxon>Viridiplantae</taxon>
        <taxon>Streptophyta</taxon>
        <taxon>Embryophyta</taxon>
        <taxon>Tracheophyta</taxon>
        <taxon>Spermatophyta</taxon>
        <taxon>Magnoliopsida</taxon>
        <taxon>Liliopsida</taxon>
        <taxon>Poales</taxon>
        <taxon>Poaceae</taxon>
        <taxon>BOP clade</taxon>
        <taxon>Oryzoideae</taxon>
        <taxon>Oryzeae</taxon>
        <taxon>Oryzinae</taxon>
        <taxon>Oryza</taxon>
        <taxon>Oryza sativa</taxon>
    </lineage>
</organism>
<feature type="compositionally biased region" description="Basic and acidic residues" evidence="2">
    <location>
        <begin position="163"/>
        <end position="174"/>
    </location>
</feature>
<dbReference type="PROSITE" id="PS50090">
    <property type="entry name" value="MYB_LIKE"/>
    <property type="match status" value="1"/>
</dbReference>
<dbReference type="InterPro" id="IPR009057">
    <property type="entry name" value="Homeodomain-like_sf"/>
</dbReference>
<feature type="compositionally biased region" description="Basic and acidic residues" evidence="2">
    <location>
        <begin position="130"/>
        <end position="144"/>
    </location>
</feature>
<evidence type="ECO:0000313" key="5">
    <source>
        <dbReference type="EMBL" id="EEE65455.1"/>
    </source>
</evidence>
<feature type="compositionally biased region" description="Basic residues" evidence="2">
    <location>
        <begin position="94"/>
        <end position="114"/>
    </location>
</feature>
<dbReference type="AlphaFoldDB" id="B9FSJ4"/>
<dbReference type="Pfam" id="PF00249">
    <property type="entry name" value="Myb_DNA-binding"/>
    <property type="match status" value="1"/>
</dbReference>
<feature type="compositionally biased region" description="Low complexity" evidence="2">
    <location>
        <begin position="1"/>
        <end position="23"/>
    </location>
</feature>
<dbReference type="SUPFAM" id="SSF46689">
    <property type="entry name" value="Homeodomain-like"/>
    <property type="match status" value="1"/>
</dbReference>
<feature type="domain" description="HTH myb-type" evidence="4">
    <location>
        <begin position="36"/>
        <end position="85"/>
    </location>
</feature>
<dbReference type="InterPro" id="IPR017930">
    <property type="entry name" value="Myb_dom"/>
</dbReference>
<feature type="region of interest" description="Disordered" evidence="2">
    <location>
        <begin position="1"/>
        <end position="26"/>
    </location>
</feature>
<dbReference type="PROSITE" id="PS51294">
    <property type="entry name" value="HTH_MYB"/>
    <property type="match status" value="1"/>
</dbReference>
<dbReference type="Proteomes" id="UP000007752">
    <property type="component" value="Chromosome 6"/>
</dbReference>
<reference evidence="5" key="1">
    <citation type="journal article" date="2005" name="PLoS Biol.">
        <title>The genomes of Oryza sativa: a history of duplications.</title>
        <authorList>
            <person name="Yu J."/>
            <person name="Wang J."/>
            <person name="Lin W."/>
            <person name="Li S."/>
            <person name="Li H."/>
            <person name="Zhou J."/>
            <person name="Ni P."/>
            <person name="Dong W."/>
            <person name="Hu S."/>
            <person name="Zeng C."/>
            <person name="Zhang J."/>
            <person name="Zhang Y."/>
            <person name="Li R."/>
            <person name="Xu Z."/>
            <person name="Li S."/>
            <person name="Li X."/>
            <person name="Zheng H."/>
            <person name="Cong L."/>
            <person name="Lin L."/>
            <person name="Yin J."/>
            <person name="Geng J."/>
            <person name="Li G."/>
            <person name="Shi J."/>
            <person name="Liu J."/>
            <person name="Lv H."/>
            <person name="Li J."/>
            <person name="Wang J."/>
            <person name="Deng Y."/>
            <person name="Ran L."/>
            <person name="Shi X."/>
            <person name="Wang X."/>
            <person name="Wu Q."/>
            <person name="Li C."/>
            <person name="Ren X."/>
            <person name="Wang J."/>
            <person name="Wang X."/>
            <person name="Li D."/>
            <person name="Liu D."/>
            <person name="Zhang X."/>
            <person name="Ji Z."/>
            <person name="Zhao W."/>
            <person name="Sun Y."/>
            <person name="Zhang Z."/>
            <person name="Bao J."/>
            <person name="Han Y."/>
            <person name="Dong L."/>
            <person name="Ji J."/>
            <person name="Chen P."/>
            <person name="Wu S."/>
            <person name="Liu J."/>
            <person name="Xiao Y."/>
            <person name="Bu D."/>
            <person name="Tan J."/>
            <person name="Yang L."/>
            <person name="Ye C."/>
            <person name="Zhang J."/>
            <person name="Xu J."/>
            <person name="Zhou Y."/>
            <person name="Yu Y."/>
            <person name="Zhang B."/>
            <person name="Zhuang S."/>
            <person name="Wei H."/>
            <person name="Liu B."/>
            <person name="Lei M."/>
            <person name="Yu H."/>
            <person name="Li Y."/>
            <person name="Xu H."/>
            <person name="Wei S."/>
            <person name="He X."/>
            <person name="Fang L."/>
            <person name="Zhang Z."/>
            <person name="Zhang Y."/>
            <person name="Huang X."/>
            <person name="Su Z."/>
            <person name="Tong W."/>
            <person name="Li J."/>
            <person name="Tong Z."/>
            <person name="Li S."/>
            <person name="Ye J."/>
            <person name="Wang L."/>
            <person name="Fang L."/>
            <person name="Lei T."/>
            <person name="Chen C."/>
            <person name="Chen H."/>
            <person name="Xu Z."/>
            <person name="Li H."/>
            <person name="Huang H."/>
            <person name="Zhang F."/>
            <person name="Xu H."/>
            <person name="Li N."/>
            <person name="Zhao C."/>
            <person name="Li S."/>
            <person name="Dong L."/>
            <person name="Huang Y."/>
            <person name="Li L."/>
            <person name="Xi Y."/>
            <person name="Qi Q."/>
            <person name="Li W."/>
            <person name="Zhang B."/>
            <person name="Hu W."/>
            <person name="Zhang Y."/>
            <person name="Tian X."/>
            <person name="Jiao Y."/>
            <person name="Liang X."/>
            <person name="Jin J."/>
            <person name="Gao L."/>
            <person name="Zheng W."/>
            <person name="Hao B."/>
            <person name="Liu S."/>
            <person name="Wang W."/>
            <person name="Yuan L."/>
            <person name="Cao M."/>
            <person name="McDermott J."/>
            <person name="Samudrala R."/>
            <person name="Wang J."/>
            <person name="Wong G.K."/>
            <person name="Yang H."/>
        </authorList>
    </citation>
    <scope>NUCLEOTIDE SEQUENCE [LARGE SCALE GENOMIC DNA]</scope>
</reference>
<dbReference type="GO" id="GO:0003677">
    <property type="term" value="F:DNA binding"/>
    <property type="evidence" value="ECO:0007669"/>
    <property type="project" value="UniProtKB-KW"/>
</dbReference>
<proteinExistence type="predicted"/>
<accession>B9FSJ4</accession>
<name>B9FSJ4_ORYSJ</name>
<sequence>MDMELSSSSSSTTVASSPASSPPLGRCVLRFRLPPAWTPEEDAVLERLAMEHGSRHWRRVAAQMPRRRSPAQCRDRWGDHLARDVFHRPFTAAGRRRARPPLPAPRRRRWLRRRPPMEGRQQGRLRPQLVRREATLEGAAQERRVPRRAVASEDDDDGAASQCRDHDDVLMNCG</sequence>
<protein>
    <submittedName>
        <fullName evidence="5">Uncharacterized protein</fullName>
    </submittedName>
</protein>
<gene>
    <name evidence="5" type="ORF">OsJ_20827</name>
</gene>
<reference evidence="5" key="2">
    <citation type="submission" date="2008-12" db="EMBL/GenBank/DDBJ databases">
        <title>Improved gene annotation of the rice (Oryza sativa) genomes.</title>
        <authorList>
            <person name="Wang J."/>
            <person name="Li R."/>
            <person name="Fan W."/>
            <person name="Huang Q."/>
            <person name="Zhang J."/>
            <person name="Zhou Y."/>
            <person name="Hu Y."/>
            <person name="Zi S."/>
            <person name="Li J."/>
            <person name="Ni P."/>
            <person name="Zheng H."/>
            <person name="Zhang Y."/>
            <person name="Zhao M."/>
            <person name="Hao Q."/>
            <person name="McDermott J."/>
            <person name="Samudrala R."/>
            <person name="Kristiansen K."/>
            <person name="Wong G.K.-S."/>
        </authorList>
    </citation>
    <scope>NUCLEOTIDE SEQUENCE</scope>
</reference>
<keyword evidence="1" id="KW-0238">DNA-binding</keyword>
<dbReference type="EMBL" id="CM000143">
    <property type="protein sequence ID" value="EEE65455.1"/>
    <property type="molecule type" value="Genomic_DNA"/>
</dbReference>
<dbReference type="Gene3D" id="1.10.10.60">
    <property type="entry name" value="Homeodomain-like"/>
    <property type="match status" value="1"/>
</dbReference>
<evidence type="ECO:0000256" key="1">
    <source>
        <dbReference type="ARBA" id="ARBA00023125"/>
    </source>
</evidence>
<dbReference type="SMART" id="SM00717">
    <property type="entry name" value="SANT"/>
    <property type="match status" value="1"/>
</dbReference>
<evidence type="ECO:0000259" key="3">
    <source>
        <dbReference type="PROSITE" id="PS50090"/>
    </source>
</evidence>
<dbReference type="CDD" id="cd00167">
    <property type="entry name" value="SANT"/>
    <property type="match status" value="1"/>
</dbReference>
<evidence type="ECO:0000259" key="4">
    <source>
        <dbReference type="PROSITE" id="PS51294"/>
    </source>
</evidence>
<feature type="domain" description="Myb-like" evidence="3">
    <location>
        <begin position="37"/>
        <end position="81"/>
    </location>
</feature>
<feature type="region of interest" description="Disordered" evidence="2">
    <location>
        <begin position="91"/>
        <end position="174"/>
    </location>
</feature>